<evidence type="ECO:0000256" key="5">
    <source>
        <dbReference type="ARBA" id="ARBA00023004"/>
    </source>
</evidence>
<dbReference type="GO" id="GO:0005506">
    <property type="term" value="F:iron ion binding"/>
    <property type="evidence" value="ECO:0007669"/>
    <property type="project" value="InterPro"/>
</dbReference>
<dbReference type="PRINTS" id="PR00359">
    <property type="entry name" value="BP450"/>
</dbReference>
<dbReference type="AlphaFoldDB" id="A0A6J6FC13"/>
<dbReference type="InterPro" id="IPR017972">
    <property type="entry name" value="Cyt_P450_CS"/>
</dbReference>
<evidence type="ECO:0000256" key="2">
    <source>
        <dbReference type="ARBA" id="ARBA00022617"/>
    </source>
</evidence>
<keyword evidence="2" id="KW-0349">Heme</keyword>
<keyword evidence="6" id="KW-0503">Monooxygenase</keyword>
<evidence type="ECO:0000256" key="1">
    <source>
        <dbReference type="ARBA" id="ARBA00010617"/>
    </source>
</evidence>
<dbReference type="Gene3D" id="1.10.630.10">
    <property type="entry name" value="Cytochrome P450"/>
    <property type="match status" value="1"/>
</dbReference>
<reference evidence="7" key="1">
    <citation type="submission" date="2020-05" db="EMBL/GenBank/DDBJ databases">
        <authorList>
            <person name="Chiriac C."/>
            <person name="Salcher M."/>
            <person name="Ghai R."/>
            <person name="Kavagutti S V."/>
        </authorList>
    </citation>
    <scope>NUCLEOTIDE SEQUENCE</scope>
</reference>
<evidence type="ECO:0000256" key="3">
    <source>
        <dbReference type="ARBA" id="ARBA00022723"/>
    </source>
</evidence>
<dbReference type="GO" id="GO:0036199">
    <property type="term" value="F:cholest-4-en-3-one 26-monooxygenase activity"/>
    <property type="evidence" value="ECO:0007669"/>
    <property type="project" value="TreeGrafter"/>
</dbReference>
<keyword evidence="4" id="KW-0560">Oxidoreductase</keyword>
<accession>A0A6J6FC13</accession>
<evidence type="ECO:0000256" key="6">
    <source>
        <dbReference type="ARBA" id="ARBA00023033"/>
    </source>
</evidence>
<dbReference type="InterPro" id="IPR036396">
    <property type="entry name" value="Cyt_P450_sf"/>
</dbReference>
<protein>
    <submittedName>
        <fullName evidence="7">Unannotated protein</fullName>
    </submittedName>
</protein>
<evidence type="ECO:0000256" key="4">
    <source>
        <dbReference type="ARBA" id="ARBA00023002"/>
    </source>
</evidence>
<organism evidence="7">
    <name type="scientific">freshwater metagenome</name>
    <dbReference type="NCBI Taxonomy" id="449393"/>
    <lineage>
        <taxon>unclassified sequences</taxon>
        <taxon>metagenomes</taxon>
        <taxon>ecological metagenomes</taxon>
    </lineage>
</organism>
<gene>
    <name evidence="7" type="ORF">UFOPK1493_03400</name>
</gene>
<dbReference type="PANTHER" id="PTHR46696">
    <property type="entry name" value="P450, PUTATIVE (EUROFUNG)-RELATED"/>
    <property type="match status" value="1"/>
</dbReference>
<keyword evidence="3" id="KW-0479">Metal-binding</keyword>
<dbReference type="Pfam" id="PF00067">
    <property type="entry name" value="p450"/>
    <property type="match status" value="1"/>
</dbReference>
<dbReference type="PRINTS" id="PR00385">
    <property type="entry name" value="P450"/>
</dbReference>
<keyword evidence="5" id="KW-0408">Iron</keyword>
<name>A0A6J6FC13_9ZZZZ</name>
<dbReference type="PANTHER" id="PTHR46696:SF4">
    <property type="entry name" value="BIOTIN BIOSYNTHESIS CYTOCHROME P450"/>
    <property type="match status" value="1"/>
</dbReference>
<dbReference type="InterPro" id="IPR001128">
    <property type="entry name" value="Cyt_P450"/>
</dbReference>
<dbReference type="GO" id="GO:0008395">
    <property type="term" value="F:steroid hydroxylase activity"/>
    <property type="evidence" value="ECO:0007669"/>
    <property type="project" value="TreeGrafter"/>
</dbReference>
<sequence length="393" mass="43478">MSAYVDRANGVEPSELHAELRASGCPVHRVDDHDPPFFALSRHADVFEALRAPQQWRNGDGPGVFVQRGGVLGSADDPDHRRQRSVLQDEFRPARLAQLEPFVLQVIDELWAPFREPGEGDVVPLLSFPLPALVIAELLGVHAEDRDRFKQWAEAVVAALGGGDLAAYEDATANIWLTIDGLVAEREAALDEGREPPDDVITTMTIAKRDGRLSHTEVRRLGHQLLVAGHETTTSLISLMLYRLAQRPELLAELQARPELVDLAVEEFLRFDSPVQGLFRAAAAPCSLGGVEVPEGAKVQLLYASANRDPAVWDDPDTIRFDRDPSRLRSHLAFGWGVHHCIGASLARMEARMVLQRIVAGFGSIEVVETPVPTSPFLLRGFDHLVLRWTPRR</sequence>
<dbReference type="PROSITE" id="PS00086">
    <property type="entry name" value="CYTOCHROME_P450"/>
    <property type="match status" value="1"/>
</dbReference>
<comment type="similarity">
    <text evidence="1">Belongs to the cytochrome P450 family.</text>
</comment>
<dbReference type="EMBL" id="CAEZSR010000187">
    <property type="protein sequence ID" value="CAB4585767.1"/>
    <property type="molecule type" value="Genomic_DNA"/>
</dbReference>
<dbReference type="GO" id="GO:0020037">
    <property type="term" value="F:heme binding"/>
    <property type="evidence" value="ECO:0007669"/>
    <property type="project" value="InterPro"/>
</dbReference>
<dbReference type="SUPFAM" id="SSF48264">
    <property type="entry name" value="Cytochrome P450"/>
    <property type="match status" value="1"/>
</dbReference>
<evidence type="ECO:0000313" key="7">
    <source>
        <dbReference type="EMBL" id="CAB4585767.1"/>
    </source>
</evidence>
<proteinExistence type="inferred from homology"/>
<dbReference type="GO" id="GO:0006707">
    <property type="term" value="P:cholesterol catabolic process"/>
    <property type="evidence" value="ECO:0007669"/>
    <property type="project" value="TreeGrafter"/>
</dbReference>
<dbReference type="FunFam" id="1.10.630.10:FF:000018">
    <property type="entry name" value="Cytochrome P450 monooxygenase"/>
    <property type="match status" value="1"/>
</dbReference>
<dbReference type="InterPro" id="IPR002397">
    <property type="entry name" value="Cyt_P450_B"/>
</dbReference>